<dbReference type="AlphaFoldDB" id="A0A1G5MG34"/>
<dbReference type="STRING" id="1120955.SAMN03080610_00541"/>
<evidence type="ECO:0000313" key="1">
    <source>
        <dbReference type="EMBL" id="SCZ23478.1"/>
    </source>
</evidence>
<sequence length="69" mass="8109">MARIEMRFNGRTITSASQLQRELTRSVEKHVEDNLKKAAGPGMRMKRTREGYTFEGSPEQIKRMKNRLR</sequence>
<dbReference type="RefSeq" id="WP_092809325.1">
    <property type="nucleotide sequence ID" value="NZ_FMVW01000001.1"/>
</dbReference>
<name>A0A1G5MG34_AFIMA</name>
<organism evidence="1 2">
    <name type="scientific">Afifella marina DSM 2698</name>
    <dbReference type="NCBI Taxonomy" id="1120955"/>
    <lineage>
        <taxon>Bacteria</taxon>
        <taxon>Pseudomonadati</taxon>
        <taxon>Pseudomonadota</taxon>
        <taxon>Alphaproteobacteria</taxon>
        <taxon>Hyphomicrobiales</taxon>
        <taxon>Afifellaceae</taxon>
        <taxon>Afifella</taxon>
    </lineage>
</organism>
<accession>A0A1G5MG34</accession>
<proteinExistence type="predicted"/>
<protein>
    <submittedName>
        <fullName evidence="1">Uncharacterized protein</fullName>
    </submittedName>
</protein>
<reference evidence="1 2" key="1">
    <citation type="submission" date="2016-10" db="EMBL/GenBank/DDBJ databases">
        <authorList>
            <person name="de Groot N.N."/>
        </authorList>
    </citation>
    <scope>NUCLEOTIDE SEQUENCE [LARGE SCALE GENOMIC DNA]</scope>
    <source>
        <strain evidence="1 2">DSM 2698</strain>
    </source>
</reference>
<keyword evidence="2" id="KW-1185">Reference proteome</keyword>
<evidence type="ECO:0000313" key="2">
    <source>
        <dbReference type="Proteomes" id="UP000199347"/>
    </source>
</evidence>
<dbReference type="OrthoDB" id="7871422at2"/>
<dbReference type="EMBL" id="FMVW01000001">
    <property type="protein sequence ID" value="SCZ23478.1"/>
    <property type="molecule type" value="Genomic_DNA"/>
</dbReference>
<gene>
    <name evidence="1" type="ORF">SAMN03080610_00541</name>
</gene>
<dbReference type="Proteomes" id="UP000199347">
    <property type="component" value="Unassembled WGS sequence"/>
</dbReference>